<dbReference type="GO" id="GO:0035249">
    <property type="term" value="P:synaptic transmission, glutamatergic"/>
    <property type="evidence" value="ECO:0000318"/>
    <property type="project" value="GO_Central"/>
</dbReference>
<sequence>MSLDGAPHGYNVVVLGVKDEEADLALADLTITYSRDEAVDFTTPFMTLGIGILFRKPQENQALLFFLSPLSVDVWLCMAVAYLGESKSETYERMWQAMSGSLADSNADGVSRVHAGGYAFLMESTTIEYVVERNCQLTQVGGLLDSKGYGIAMPAGSPYRSHLSAAILRLQEDGTMQMLKNRWWKVGPPKHCPEHSRSETLRPGSASELGLAKVGGVFVVLLGGLGIACVIAFVEFFCKARSFSKSKHRVSLLGATIVRPKSKRAAESQDDIVVQLNLVVLVR</sequence>
<evidence type="ECO:0000256" key="10">
    <source>
        <dbReference type="ARBA" id="ARBA00023286"/>
    </source>
</evidence>
<dbReference type="AlphaFoldDB" id="B7PCE6"/>
<evidence type="ECO:0000256" key="1">
    <source>
        <dbReference type="ARBA" id="ARBA00004141"/>
    </source>
</evidence>
<dbReference type="HOGENOM" id="CLU_984417_0_0_1"/>
<dbReference type="VEuPathDB" id="VectorBase:ISCW016873"/>
<evidence type="ECO:0000259" key="13">
    <source>
        <dbReference type="SMART" id="SM00079"/>
    </source>
</evidence>
<evidence type="ECO:0000256" key="4">
    <source>
        <dbReference type="ARBA" id="ARBA00022692"/>
    </source>
</evidence>
<evidence type="ECO:0000313" key="16">
    <source>
        <dbReference type="Proteomes" id="UP000001555"/>
    </source>
</evidence>
<gene>
    <name evidence="14" type="ORF">IscW_ISCW016873</name>
</gene>
<evidence type="ECO:0000256" key="2">
    <source>
        <dbReference type="ARBA" id="ARBA00008685"/>
    </source>
</evidence>
<evidence type="ECO:0000256" key="12">
    <source>
        <dbReference type="SAM" id="Phobius"/>
    </source>
</evidence>
<dbReference type="PANTHER" id="PTHR18966">
    <property type="entry name" value="IONOTROPIC GLUTAMATE RECEPTOR"/>
    <property type="match status" value="1"/>
</dbReference>
<evidence type="ECO:0000256" key="3">
    <source>
        <dbReference type="ARBA" id="ARBA00022448"/>
    </source>
</evidence>
<name>B7PCE6_IXOSC</name>
<evidence type="ECO:0000256" key="9">
    <source>
        <dbReference type="ARBA" id="ARBA00023180"/>
    </source>
</evidence>
<evidence type="ECO:0000256" key="5">
    <source>
        <dbReference type="ARBA" id="ARBA00022989"/>
    </source>
</evidence>
<feature type="transmembrane region" description="Helical" evidence="12">
    <location>
        <begin position="217"/>
        <end position="238"/>
    </location>
</feature>
<dbReference type="InterPro" id="IPR019594">
    <property type="entry name" value="Glu/Gly-bd"/>
</dbReference>
<dbReference type="Pfam" id="PF10613">
    <property type="entry name" value="Lig_chan-Glu_bd"/>
    <property type="match status" value="1"/>
</dbReference>
<keyword evidence="11" id="KW-0407">Ion channel</keyword>
<dbReference type="InterPro" id="IPR015683">
    <property type="entry name" value="Ionotropic_Glu_rcpt"/>
</dbReference>
<dbReference type="Gene3D" id="3.40.190.10">
    <property type="entry name" value="Periplasmic binding protein-like II"/>
    <property type="match status" value="2"/>
</dbReference>
<proteinExistence type="inferred from homology"/>
<keyword evidence="4 12" id="KW-0812">Transmembrane</keyword>
<evidence type="ECO:0000256" key="11">
    <source>
        <dbReference type="ARBA" id="ARBA00023303"/>
    </source>
</evidence>
<dbReference type="VEuPathDB" id="VectorBase:ISCI016873"/>
<dbReference type="GO" id="GO:1904315">
    <property type="term" value="F:transmitter-gated monoatomic ion channel activity involved in regulation of postsynaptic membrane potential"/>
    <property type="evidence" value="ECO:0000318"/>
    <property type="project" value="GO_Central"/>
</dbReference>
<feature type="domain" description="Ionotropic glutamate receptor C-terminal" evidence="13">
    <location>
        <begin position="3"/>
        <end position="186"/>
    </location>
</feature>
<keyword evidence="5 12" id="KW-1133">Transmembrane helix</keyword>
<reference evidence="14 16" key="1">
    <citation type="submission" date="2008-03" db="EMBL/GenBank/DDBJ databases">
        <title>Annotation of Ixodes scapularis.</title>
        <authorList>
            <consortium name="Ixodes scapularis Genome Project Consortium"/>
            <person name="Caler E."/>
            <person name="Hannick L.I."/>
            <person name="Bidwell S."/>
            <person name="Joardar V."/>
            <person name="Thiagarajan M."/>
            <person name="Amedeo P."/>
            <person name="Galinsky K.J."/>
            <person name="Schobel S."/>
            <person name="Inman J."/>
            <person name="Hostetler J."/>
            <person name="Miller J."/>
            <person name="Hammond M."/>
            <person name="Megy K."/>
            <person name="Lawson D."/>
            <person name="Kodira C."/>
            <person name="Sutton G."/>
            <person name="Meyer J."/>
            <person name="Hill C.A."/>
            <person name="Birren B."/>
            <person name="Nene V."/>
            <person name="Collins F."/>
            <person name="Alarcon-Chaidez F."/>
            <person name="Wikel S."/>
            <person name="Strausberg R."/>
        </authorList>
    </citation>
    <scope>NUCLEOTIDE SEQUENCE [LARGE SCALE GENOMIC DNA]</scope>
    <source>
        <strain evidence="16">Wikel</strain>
        <strain evidence="14">Wikel colony</strain>
    </source>
</reference>
<keyword evidence="16" id="KW-1185">Reference proteome</keyword>
<dbReference type="SUPFAM" id="SSF53850">
    <property type="entry name" value="Periplasmic binding protein-like II"/>
    <property type="match status" value="1"/>
</dbReference>
<organism>
    <name type="scientific">Ixodes scapularis</name>
    <name type="common">Black-legged tick</name>
    <name type="synonym">Deer tick</name>
    <dbReference type="NCBI Taxonomy" id="6945"/>
    <lineage>
        <taxon>Eukaryota</taxon>
        <taxon>Metazoa</taxon>
        <taxon>Ecdysozoa</taxon>
        <taxon>Arthropoda</taxon>
        <taxon>Chelicerata</taxon>
        <taxon>Arachnida</taxon>
        <taxon>Acari</taxon>
        <taxon>Parasitiformes</taxon>
        <taxon>Ixodida</taxon>
        <taxon>Ixodoidea</taxon>
        <taxon>Ixodidae</taxon>
        <taxon>Ixodinae</taxon>
        <taxon>Ixodes</taxon>
    </lineage>
</organism>
<dbReference type="FunFam" id="3.40.190.10:FF:000061">
    <property type="entry name" value="Glutamate receptor, ionotropic kainate"/>
    <property type="match status" value="1"/>
</dbReference>
<evidence type="ECO:0000256" key="6">
    <source>
        <dbReference type="ARBA" id="ARBA00023065"/>
    </source>
</evidence>
<dbReference type="VEuPathDB" id="VectorBase:ISCP_026836"/>
<dbReference type="OrthoDB" id="5984008at2759"/>
<evidence type="ECO:0000313" key="14">
    <source>
        <dbReference type="EMBL" id="EEC04268.1"/>
    </source>
</evidence>
<keyword evidence="10" id="KW-1071">Ligand-gated ion channel</keyword>
<dbReference type="InterPro" id="IPR001320">
    <property type="entry name" value="Iontro_rcpt_C"/>
</dbReference>
<dbReference type="CDD" id="cd13714">
    <property type="entry name" value="PBP2_iGluR_Kainate"/>
    <property type="match status" value="1"/>
</dbReference>
<accession>B7PCE6</accession>
<keyword evidence="3" id="KW-0813">Transport</keyword>
<keyword evidence="7 12" id="KW-0472">Membrane</keyword>
<dbReference type="InParanoid" id="B7PCE6"/>
<dbReference type="EMBL" id="ABJB010506595">
    <property type="status" value="NOT_ANNOTATED_CDS"/>
    <property type="molecule type" value="Genomic_DNA"/>
</dbReference>
<protein>
    <submittedName>
        <fullName evidence="14 15">Ionotropic glutamate receptor, putative</fullName>
    </submittedName>
</protein>
<evidence type="ECO:0000256" key="8">
    <source>
        <dbReference type="ARBA" id="ARBA00023170"/>
    </source>
</evidence>
<evidence type="ECO:0000256" key="7">
    <source>
        <dbReference type="ARBA" id="ARBA00023136"/>
    </source>
</evidence>
<dbReference type="PaxDb" id="6945-B7PCE6"/>
<reference evidence="15" key="2">
    <citation type="submission" date="2020-05" db="UniProtKB">
        <authorList>
            <consortium name="EnsemblMetazoa"/>
        </authorList>
    </citation>
    <scope>IDENTIFICATION</scope>
    <source>
        <strain evidence="15">wikel</strain>
    </source>
</reference>
<keyword evidence="6" id="KW-0406">Ion transport</keyword>
<dbReference type="Proteomes" id="UP000001555">
    <property type="component" value="Unassembled WGS sequence"/>
</dbReference>
<dbReference type="GO" id="GO:0098839">
    <property type="term" value="C:postsynaptic density membrane"/>
    <property type="evidence" value="ECO:0000318"/>
    <property type="project" value="GO_Central"/>
</dbReference>
<dbReference type="EMBL" id="ABJB011021480">
    <property type="status" value="NOT_ANNOTATED_CDS"/>
    <property type="molecule type" value="Genomic_DNA"/>
</dbReference>
<dbReference type="VEuPathDB" id="VectorBase:ISCP_005401"/>
<dbReference type="GO" id="GO:0005886">
    <property type="term" value="C:plasma membrane"/>
    <property type="evidence" value="ECO:0000318"/>
    <property type="project" value="GO_Central"/>
</dbReference>
<keyword evidence="8 14" id="KW-0675">Receptor</keyword>
<comment type="subcellular location">
    <subcellularLocation>
        <location evidence="1">Membrane</location>
        <topology evidence="1">Multi-pass membrane protein</topology>
    </subcellularLocation>
</comment>
<dbReference type="EMBL" id="ABJB010123216">
    <property type="status" value="NOT_ANNOTATED_CDS"/>
    <property type="molecule type" value="Genomic_DNA"/>
</dbReference>
<dbReference type="GO" id="GO:0050804">
    <property type="term" value="P:modulation of chemical synaptic transmission"/>
    <property type="evidence" value="ECO:0000318"/>
    <property type="project" value="GO_Central"/>
</dbReference>
<dbReference type="GO" id="GO:0008066">
    <property type="term" value="F:glutamate receptor activity"/>
    <property type="evidence" value="ECO:0000318"/>
    <property type="project" value="GO_Central"/>
</dbReference>
<dbReference type="EMBL" id="DS683624">
    <property type="protein sequence ID" value="EEC04268.1"/>
    <property type="molecule type" value="Genomic_DNA"/>
</dbReference>
<dbReference type="SMART" id="SM00079">
    <property type="entry name" value="PBPe"/>
    <property type="match status" value="1"/>
</dbReference>
<comment type="similarity">
    <text evidence="2">Belongs to the glutamate-gated ion channel (TC 1.A.10.1) family.</text>
</comment>
<keyword evidence="9" id="KW-0325">Glycoprotein</keyword>
<dbReference type="EnsemblMetazoa" id="ISCW016873-RA">
    <property type="protein sequence ID" value="ISCW016873-PA"/>
    <property type="gene ID" value="ISCW016873"/>
</dbReference>
<evidence type="ECO:0000313" key="15">
    <source>
        <dbReference type="EnsemblMetazoa" id="ISCW016873-PA"/>
    </source>
</evidence>